<evidence type="ECO:0000313" key="2">
    <source>
        <dbReference type="Proteomes" id="UP000789920"/>
    </source>
</evidence>
<dbReference type="Proteomes" id="UP000789920">
    <property type="component" value="Unassembled WGS sequence"/>
</dbReference>
<accession>A0ACA9PYB4</accession>
<name>A0ACA9PYB4_9GLOM</name>
<proteinExistence type="predicted"/>
<gene>
    <name evidence="1" type="ORF">RPERSI_LOCUS11843</name>
</gene>
<sequence>MTQHVEGAHSAMKHAIETSGSLTKSFNSLNRWLHLHHEERLLQYENESINIDLLLTLDDKNRLKPLLGKVAQFALNKIKHELLKVTTYKACLCELQVNYNIPCRHMLPIKGSFFWNQMTTDCIRTYGSRVKKKKKTDDIRKKQIEDINSQQNALTAYIE</sequence>
<protein>
    <submittedName>
        <fullName evidence="1">11374_t:CDS:1</fullName>
    </submittedName>
</protein>
<evidence type="ECO:0000313" key="1">
    <source>
        <dbReference type="EMBL" id="CAG8727628.1"/>
    </source>
</evidence>
<feature type="non-terminal residue" evidence="1">
    <location>
        <position position="159"/>
    </location>
</feature>
<dbReference type="EMBL" id="CAJVQC010024750">
    <property type="protein sequence ID" value="CAG8727628.1"/>
    <property type="molecule type" value="Genomic_DNA"/>
</dbReference>
<organism evidence="1 2">
    <name type="scientific">Racocetra persica</name>
    <dbReference type="NCBI Taxonomy" id="160502"/>
    <lineage>
        <taxon>Eukaryota</taxon>
        <taxon>Fungi</taxon>
        <taxon>Fungi incertae sedis</taxon>
        <taxon>Mucoromycota</taxon>
        <taxon>Glomeromycotina</taxon>
        <taxon>Glomeromycetes</taxon>
        <taxon>Diversisporales</taxon>
        <taxon>Gigasporaceae</taxon>
        <taxon>Racocetra</taxon>
    </lineage>
</organism>
<keyword evidence="2" id="KW-1185">Reference proteome</keyword>
<comment type="caution">
    <text evidence="1">The sequence shown here is derived from an EMBL/GenBank/DDBJ whole genome shotgun (WGS) entry which is preliminary data.</text>
</comment>
<reference evidence="1" key="1">
    <citation type="submission" date="2021-06" db="EMBL/GenBank/DDBJ databases">
        <authorList>
            <person name="Kallberg Y."/>
            <person name="Tangrot J."/>
            <person name="Rosling A."/>
        </authorList>
    </citation>
    <scope>NUCLEOTIDE SEQUENCE</scope>
    <source>
        <strain evidence="1">MA461A</strain>
    </source>
</reference>